<gene>
    <name evidence="1" type="ORF">SAMN05443572_103675</name>
</gene>
<evidence type="ECO:0000313" key="2">
    <source>
        <dbReference type="Proteomes" id="UP000183760"/>
    </source>
</evidence>
<dbReference type="Proteomes" id="UP000183760">
    <property type="component" value="Unassembled WGS sequence"/>
</dbReference>
<evidence type="ECO:0000313" key="1">
    <source>
        <dbReference type="EMBL" id="SET88885.1"/>
    </source>
</evidence>
<organism evidence="1 2">
    <name type="scientific">Myxococcus fulvus</name>
    <dbReference type="NCBI Taxonomy" id="33"/>
    <lineage>
        <taxon>Bacteria</taxon>
        <taxon>Pseudomonadati</taxon>
        <taxon>Myxococcota</taxon>
        <taxon>Myxococcia</taxon>
        <taxon>Myxococcales</taxon>
        <taxon>Cystobacterineae</taxon>
        <taxon>Myxococcaceae</taxon>
        <taxon>Myxococcus</taxon>
    </lineage>
</organism>
<comment type="caution">
    <text evidence="1">The sequence shown here is derived from an EMBL/GenBank/DDBJ whole genome shotgun (WGS) entry which is preliminary data.</text>
</comment>
<reference evidence="1 2" key="1">
    <citation type="submission" date="2016-10" db="EMBL/GenBank/DDBJ databases">
        <authorList>
            <person name="Varghese N."/>
            <person name="Submissions S."/>
        </authorList>
    </citation>
    <scope>NUCLEOTIDE SEQUENCE [LARGE SCALE GENOMIC DNA]</scope>
    <source>
        <strain evidence="1 2">DSM 16525</strain>
    </source>
</reference>
<protein>
    <submittedName>
        <fullName evidence="1">Uncharacterized protein</fullName>
    </submittedName>
</protein>
<dbReference type="EMBL" id="FOIB01000003">
    <property type="protein sequence ID" value="SET88885.1"/>
    <property type="molecule type" value="Genomic_DNA"/>
</dbReference>
<name>A0ABY1CC92_MYXFU</name>
<keyword evidence="2" id="KW-1185">Reference proteome</keyword>
<proteinExistence type="predicted"/>
<accession>A0ABY1CC92</accession>
<sequence length="53" mass="5955">MEDNAYMNDSSAIFQDPLAAVVLRQSFMPTCTNHQVGLKDLDGEGIYPNKDRH</sequence>